<keyword evidence="4" id="KW-1185">Reference proteome</keyword>
<evidence type="ECO:0000256" key="2">
    <source>
        <dbReference type="SAM" id="Phobius"/>
    </source>
</evidence>
<feature type="region of interest" description="Disordered" evidence="1">
    <location>
        <begin position="201"/>
        <end position="234"/>
    </location>
</feature>
<comment type="caution">
    <text evidence="3">The sequence shown here is derived from an EMBL/GenBank/DDBJ whole genome shotgun (WGS) entry which is preliminary data.</text>
</comment>
<proteinExistence type="predicted"/>
<gene>
    <name evidence="3" type="ORF">CYCCA115_LOCUS1046</name>
</gene>
<dbReference type="AlphaFoldDB" id="A0AAD2CBV4"/>
<evidence type="ECO:0000256" key="1">
    <source>
        <dbReference type="SAM" id="MobiDB-lite"/>
    </source>
</evidence>
<sequence>MIAARKSDLPHPHNGILSPYKPGPFFALRLDNADQQALASGKPVLKQSQSTGEGAAAGGAICVQDIRAPKDQVWEQILGLNAYKGKVPKVNECTNYCDITNKDGTRNIKTKMVVGVIPGYSFTSYYDHIYLPKYDSMIWVLDYGKTSDFDDVSGHWHLEEHPKDPNWTRVFYACDIRLKGTVPKPVMNYLSQSALRTATGWVKKESEKSSSRAEQTSETDIESPSPTSGEEPKALQLSGADIRALLLGRTIKKKHTLSLSKQDMKTLSSKQFLSTQEAAFSTKLDQSPRATIEMAQSLEPPKISLLARCFLVFCLGILSLDIVFAILALLKWEL</sequence>
<dbReference type="EMBL" id="CAKOGP040000002">
    <property type="protein sequence ID" value="CAJ1923711.1"/>
    <property type="molecule type" value="Genomic_DNA"/>
</dbReference>
<organism evidence="3 4">
    <name type="scientific">Cylindrotheca closterium</name>
    <dbReference type="NCBI Taxonomy" id="2856"/>
    <lineage>
        <taxon>Eukaryota</taxon>
        <taxon>Sar</taxon>
        <taxon>Stramenopiles</taxon>
        <taxon>Ochrophyta</taxon>
        <taxon>Bacillariophyta</taxon>
        <taxon>Bacillariophyceae</taxon>
        <taxon>Bacillariophycidae</taxon>
        <taxon>Bacillariales</taxon>
        <taxon>Bacillariaceae</taxon>
        <taxon>Cylindrotheca</taxon>
    </lineage>
</organism>
<dbReference type="SUPFAM" id="SSF55961">
    <property type="entry name" value="Bet v1-like"/>
    <property type="match status" value="1"/>
</dbReference>
<keyword evidence="2" id="KW-0472">Membrane</keyword>
<accession>A0AAD2CBV4</accession>
<evidence type="ECO:0000313" key="4">
    <source>
        <dbReference type="Proteomes" id="UP001295423"/>
    </source>
</evidence>
<evidence type="ECO:0008006" key="5">
    <source>
        <dbReference type="Google" id="ProtNLM"/>
    </source>
</evidence>
<dbReference type="InterPro" id="IPR023393">
    <property type="entry name" value="START-like_dom_sf"/>
</dbReference>
<feature type="compositionally biased region" description="Polar residues" evidence="1">
    <location>
        <begin position="212"/>
        <end position="228"/>
    </location>
</feature>
<keyword evidence="2" id="KW-0812">Transmembrane</keyword>
<protein>
    <recommendedName>
        <fullName evidence="5">START domain-containing protein</fullName>
    </recommendedName>
</protein>
<dbReference type="CDD" id="cd07812">
    <property type="entry name" value="SRPBCC"/>
    <property type="match status" value="1"/>
</dbReference>
<feature type="compositionally biased region" description="Basic and acidic residues" evidence="1">
    <location>
        <begin position="202"/>
        <end position="211"/>
    </location>
</feature>
<keyword evidence="2" id="KW-1133">Transmembrane helix</keyword>
<feature type="transmembrane region" description="Helical" evidence="2">
    <location>
        <begin position="305"/>
        <end position="330"/>
    </location>
</feature>
<name>A0AAD2CBV4_9STRA</name>
<dbReference type="Gene3D" id="3.30.530.20">
    <property type="match status" value="1"/>
</dbReference>
<reference evidence="3" key="1">
    <citation type="submission" date="2023-08" db="EMBL/GenBank/DDBJ databases">
        <authorList>
            <person name="Audoor S."/>
            <person name="Bilcke G."/>
        </authorList>
    </citation>
    <scope>NUCLEOTIDE SEQUENCE</scope>
</reference>
<dbReference type="Proteomes" id="UP001295423">
    <property type="component" value="Unassembled WGS sequence"/>
</dbReference>
<evidence type="ECO:0000313" key="3">
    <source>
        <dbReference type="EMBL" id="CAJ1923711.1"/>
    </source>
</evidence>